<dbReference type="RefSeq" id="WP_069607016.1">
    <property type="nucleotide sequence ID" value="NZ_CP015217.1"/>
</dbReference>
<dbReference type="EMBL" id="CP015217">
    <property type="protein sequence ID" value="AOP33783.1"/>
    <property type="molecule type" value="Genomic_DNA"/>
</dbReference>
<dbReference type="InterPro" id="IPR036291">
    <property type="entry name" value="NAD(P)-bd_dom_sf"/>
</dbReference>
<dbReference type="KEGG" id="laj:A0128_07965"/>
<accession>A0A1D7UW48</accession>
<dbReference type="Gene3D" id="3.40.50.720">
    <property type="entry name" value="NAD(P)-binding Rossmann-like Domain"/>
    <property type="match status" value="1"/>
</dbReference>
<gene>
    <name evidence="3" type="ORF">A0128_07965</name>
</gene>
<dbReference type="Proteomes" id="UP000094197">
    <property type="component" value="Chromosome 1"/>
</dbReference>
<dbReference type="PANTHER" id="PTHR14097">
    <property type="entry name" value="OXIDOREDUCTASE HTATIP2"/>
    <property type="match status" value="1"/>
</dbReference>
<dbReference type="SUPFAM" id="SSF51735">
    <property type="entry name" value="NAD(P)-binding Rossmann-fold domains"/>
    <property type="match status" value="1"/>
</dbReference>
<evidence type="ECO:0000259" key="2">
    <source>
        <dbReference type="Pfam" id="PF01370"/>
    </source>
</evidence>
<proteinExistence type="predicted"/>
<name>A0A1D7UW48_9LEPT</name>
<comment type="subcellular location">
    <subcellularLocation>
        <location evidence="1">Membrane</location>
    </subcellularLocation>
</comment>
<dbReference type="OrthoDB" id="9785372at2"/>
<dbReference type="PANTHER" id="PTHR14097:SF8">
    <property type="entry name" value="NAD(P)-BINDING DOMAIN-CONTAINING PROTEIN"/>
    <property type="match status" value="1"/>
</dbReference>
<keyword evidence="4" id="KW-1185">Reference proteome</keyword>
<organism evidence="3 4">
    <name type="scientific">Leptospira tipperaryensis</name>
    <dbReference type="NCBI Taxonomy" id="2564040"/>
    <lineage>
        <taxon>Bacteria</taxon>
        <taxon>Pseudomonadati</taxon>
        <taxon>Spirochaetota</taxon>
        <taxon>Spirochaetia</taxon>
        <taxon>Leptospirales</taxon>
        <taxon>Leptospiraceae</taxon>
        <taxon>Leptospira</taxon>
    </lineage>
</organism>
<protein>
    <submittedName>
        <fullName evidence="3">Epimerase</fullName>
    </submittedName>
</protein>
<dbReference type="InterPro" id="IPR001509">
    <property type="entry name" value="Epimerase_deHydtase"/>
</dbReference>
<evidence type="ECO:0000256" key="1">
    <source>
        <dbReference type="ARBA" id="ARBA00004370"/>
    </source>
</evidence>
<feature type="domain" description="NAD-dependent epimerase/dehydratase" evidence="2">
    <location>
        <begin position="6"/>
        <end position="114"/>
    </location>
</feature>
<sequence>MKIKAIITGATGMVGEGVLHECLEDKNVESVLVIHRKPGGFTHPKLKEIVLNDFFDLSSIEPQLKGYNACFFCLGISSIGLNEEQYHKISHDLTLHFAKTLQKQSPEATFCYVSGAGTDSSEKGKVMWARVKGKTENDLLQIGFKAAFNFRPGYMHPTPGLKNTLPYYKYFTWAYPALRRFFPKQVTTLAELGKAMLAVAQKGYGKNTIEVPDIVVLAKRG</sequence>
<dbReference type="GO" id="GO:0016020">
    <property type="term" value="C:membrane"/>
    <property type="evidence" value="ECO:0007669"/>
    <property type="project" value="UniProtKB-SubCell"/>
</dbReference>
<dbReference type="Pfam" id="PF01370">
    <property type="entry name" value="Epimerase"/>
    <property type="match status" value="1"/>
</dbReference>
<evidence type="ECO:0000313" key="3">
    <source>
        <dbReference type="EMBL" id="AOP33783.1"/>
    </source>
</evidence>
<evidence type="ECO:0000313" key="4">
    <source>
        <dbReference type="Proteomes" id="UP000094197"/>
    </source>
</evidence>
<dbReference type="AlphaFoldDB" id="A0A1D7UW48"/>
<reference evidence="3 4" key="1">
    <citation type="submission" date="2016-04" db="EMBL/GenBank/DDBJ databases">
        <title>Complete genome seqeunce of Leptospira alstonii serovar Room22.</title>
        <authorList>
            <person name="Nally J.E."/>
            <person name="Bayles D.O."/>
            <person name="Hurley D."/>
            <person name="Fanning S."/>
            <person name="McMahon B.J."/>
            <person name="Arent Z."/>
        </authorList>
    </citation>
    <scope>NUCLEOTIDE SEQUENCE [LARGE SCALE GENOMIC DNA]</scope>
    <source>
        <strain evidence="3 4">GWTS #1</strain>
    </source>
</reference>